<evidence type="ECO:0000259" key="6">
    <source>
        <dbReference type="PROSITE" id="PS50097"/>
    </source>
</evidence>
<reference evidence="7 8" key="1">
    <citation type="submission" date="2009-12" db="EMBL/GenBank/DDBJ databases">
        <title>The Genome Sequence of Anolis carolinensis (Green Anole Lizard).</title>
        <authorList>
            <consortium name="The Genome Sequencing Platform"/>
            <person name="Di Palma F."/>
            <person name="Alfoldi J."/>
            <person name="Heiman D."/>
            <person name="Young S."/>
            <person name="Grabherr M."/>
            <person name="Johnson J."/>
            <person name="Lander E.S."/>
            <person name="Lindblad-Toh K."/>
        </authorList>
    </citation>
    <scope>NUCLEOTIDE SEQUENCE [LARGE SCALE GENOMIC DNA]</scope>
    <source>
        <strain evidence="7 8">JBL SC #1</strain>
    </source>
</reference>
<keyword evidence="8" id="KW-1185">Reference proteome</keyword>
<keyword evidence="5" id="KW-0496">Mitochondrion</keyword>
<sequence>MAGDVEGFSSSIHDTSVSAGFRTLYEEGLLLDVTLVIEDHQFQAHKALLATQSDYFRIMFTADMRERDQDKIHLKGLTATGFSHVLQFMYYGTIELSMTTVHEILQAAMYVQLIEVVKFCCSFLLAKICLENCAEIMRLLDDFGVNIEGVREKLDSFLLENFVPLMARPDFLSYLSFEKLMNYLDNDRLSRFPEIELYEAVQAWLRHDRRRWRHTDTIIQNIRFCLMTPSSVFEKVKQLVAVPVSLSFLTVQVYAASPEKEASKKSLLRVDELSLYTSPAPKSKYVEDPQTQLEEGISRVRHSLEPYTGWFQDFSGKAKPKLEKVAEYGREGCELLQNPPPGFYPRLGVIGFAGVIGLFLARGSKVKRFVYPVSFIGICASLYYPQQAITIGKVTSSRLYDWSLQAYINIESLWKDTPKKKKSAKASDKYRRLESLQKINSFLEYCSIYHGCESSLPMSWLRKRGAHSLSEKHPA</sequence>
<keyword evidence="5" id="KW-0472">Membrane</keyword>
<dbReference type="InterPro" id="IPR019166">
    <property type="entry name" value="MIC26/MIC27"/>
</dbReference>
<organism evidence="7 8">
    <name type="scientific">Anolis carolinensis</name>
    <name type="common">Green anole</name>
    <name type="synonym">American chameleon</name>
    <dbReference type="NCBI Taxonomy" id="28377"/>
    <lineage>
        <taxon>Eukaryota</taxon>
        <taxon>Metazoa</taxon>
        <taxon>Chordata</taxon>
        <taxon>Craniata</taxon>
        <taxon>Vertebrata</taxon>
        <taxon>Euteleostomi</taxon>
        <taxon>Lepidosauria</taxon>
        <taxon>Squamata</taxon>
        <taxon>Bifurcata</taxon>
        <taxon>Unidentata</taxon>
        <taxon>Episquamata</taxon>
        <taxon>Toxicofera</taxon>
        <taxon>Iguania</taxon>
        <taxon>Dactyloidae</taxon>
        <taxon>Anolis</taxon>
    </lineage>
</organism>
<dbReference type="PANTHER" id="PTHR45632">
    <property type="entry name" value="LD33804P"/>
    <property type="match status" value="1"/>
</dbReference>
<dbReference type="FunFam" id="3.30.710.10:FF:000087">
    <property type="entry name" value="Kelch-like family member 15"/>
    <property type="match status" value="1"/>
</dbReference>
<dbReference type="Pfam" id="PF09769">
    <property type="entry name" value="ApoO"/>
    <property type="match status" value="1"/>
</dbReference>
<dbReference type="GO" id="GO:0016567">
    <property type="term" value="P:protein ubiquitination"/>
    <property type="evidence" value="ECO:0007669"/>
    <property type="project" value="UniProtKB-UniPathway"/>
</dbReference>
<keyword evidence="3" id="KW-0833">Ubl conjugation pathway</keyword>
<evidence type="ECO:0000256" key="2">
    <source>
        <dbReference type="ARBA" id="ARBA00004906"/>
    </source>
</evidence>
<comment type="subunit">
    <text evidence="5">Component of the mitochondrial contact site and cristae organizing system (MICOS) complex.</text>
</comment>
<keyword evidence="4" id="KW-0539">Nucleus</keyword>
<comment type="function">
    <text evidence="5">Component of the MICOS complex, a large protein complex of the mitochondrial inner membrane that plays crucial roles in the maintenance of crista junctions, inner membrane architecture, and formation of contact sites to the outer membrane.</text>
</comment>
<dbReference type="Gene3D" id="1.25.40.420">
    <property type="match status" value="1"/>
</dbReference>
<comment type="pathway">
    <text evidence="2">Protein modification; protein ubiquitination.</text>
</comment>
<dbReference type="InterPro" id="IPR011333">
    <property type="entry name" value="SKP1/BTB/POZ_sf"/>
</dbReference>
<dbReference type="AlphaFoldDB" id="A0A803SL80"/>
<dbReference type="GO" id="GO:0061617">
    <property type="term" value="C:MICOS complex"/>
    <property type="evidence" value="ECO:0007669"/>
    <property type="project" value="UniProtKB-UniRule"/>
</dbReference>
<evidence type="ECO:0000313" key="7">
    <source>
        <dbReference type="Ensembl" id="ENSACAP00000023720.1"/>
    </source>
</evidence>
<dbReference type="GO" id="GO:0031463">
    <property type="term" value="C:Cul3-RING ubiquitin ligase complex"/>
    <property type="evidence" value="ECO:0007669"/>
    <property type="project" value="InterPro"/>
</dbReference>
<dbReference type="GeneTree" id="ENSGT00940000159116"/>
<evidence type="ECO:0000256" key="1">
    <source>
        <dbReference type="ARBA" id="ARBA00004123"/>
    </source>
</evidence>
<dbReference type="Proteomes" id="UP000001646">
    <property type="component" value="Chromosome 3"/>
</dbReference>
<feature type="domain" description="BTB" evidence="6">
    <location>
        <begin position="31"/>
        <end position="98"/>
    </location>
</feature>
<dbReference type="PANTHER" id="PTHR45632:SF12">
    <property type="entry name" value="KELCH-LIKE PROTEIN 15"/>
    <property type="match status" value="1"/>
</dbReference>
<keyword evidence="5" id="KW-0999">Mitochondrion inner membrane</keyword>
<evidence type="ECO:0000256" key="3">
    <source>
        <dbReference type="ARBA" id="ARBA00022786"/>
    </source>
</evidence>
<dbReference type="InterPro" id="IPR000210">
    <property type="entry name" value="BTB/POZ_dom"/>
</dbReference>
<dbReference type="SUPFAM" id="SSF54695">
    <property type="entry name" value="POZ domain"/>
    <property type="match status" value="1"/>
</dbReference>
<evidence type="ECO:0000256" key="4">
    <source>
        <dbReference type="ARBA" id="ARBA00023242"/>
    </source>
</evidence>
<dbReference type="Bgee" id="ENSACAG00000007405">
    <property type="expression patterns" value="Expressed in embryonic post-anal tail and 13 other cell types or tissues"/>
</dbReference>
<evidence type="ECO:0000256" key="5">
    <source>
        <dbReference type="RuleBase" id="RU363021"/>
    </source>
</evidence>
<dbReference type="SMART" id="SM00225">
    <property type="entry name" value="BTB"/>
    <property type="match status" value="1"/>
</dbReference>
<dbReference type="UniPathway" id="UPA00143"/>
<dbReference type="Ensembl" id="ENSACAT00000048268.1">
    <property type="protein sequence ID" value="ENSACAP00000023720.1"/>
    <property type="gene ID" value="ENSACAG00000007405.4"/>
</dbReference>
<dbReference type="Gene3D" id="3.30.710.10">
    <property type="entry name" value="Potassium Channel Kv1.1, Chain A"/>
    <property type="match status" value="1"/>
</dbReference>
<evidence type="ECO:0000313" key="8">
    <source>
        <dbReference type="Proteomes" id="UP000001646"/>
    </source>
</evidence>
<dbReference type="GO" id="GO:0005634">
    <property type="term" value="C:nucleus"/>
    <property type="evidence" value="ECO:0007669"/>
    <property type="project" value="UniProtKB-SubCell"/>
</dbReference>
<dbReference type="Pfam" id="PF07707">
    <property type="entry name" value="BACK"/>
    <property type="match status" value="1"/>
</dbReference>
<dbReference type="PROSITE" id="PS50097">
    <property type="entry name" value="BTB"/>
    <property type="match status" value="1"/>
</dbReference>
<dbReference type="InterPro" id="IPR047030">
    <property type="entry name" value="KLHL15_BACK"/>
</dbReference>
<accession>A0A803SL80</accession>
<proteinExistence type="predicted"/>
<dbReference type="SMART" id="SM00875">
    <property type="entry name" value="BACK"/>
    <property type="match status" value="1"/>
</dbReference>
<dbReference type="Pfam" id="PF00651">
    <property type="entry name" value="BTB"/>
    <property type="match status" value="1"/>
</dbReference>
<dbReference type="InterPro" id="IPR030597">
    <property type="entry name" value="BTB_POZ_KLHL15"/>
</dbReference>
<comment type="subcellular location">
    <subcellularLocation>
        <location evidence="5">Mitochondrion inner membrane</location>
    </subcellularLocation>
    <subcellularLocation>
        <location evidence="1">Nucleus</location>
    </subcellularLocation>
</comment>
<dbReference type="InterPro" id="IPR011705">
    <property type="entry name" value="BACK"/>
</dbReference>
<dbReference type="CDD" id="cd18244">
    <property type="entry name" value="BTB_POZ_KLHL15"/>
    <property type="match status" value="1"/>
</dbReference>
<dbReference type="CDD" id="cd18454">
    <property type="entry name" value="BACK_KLHL15"/>
    <property type="match status" value="1"/>
</dbReference>
<name>A0A803SL80_ANOCA</name>
<reference evidence="7" key="2">
    <citation type="submission" date="2025-08" db="UniProtKB">
        <authorList>
            <consortium name="Ensembl"/>
        </authorList>
    </citation>
    <scope>IDENTIFICATION</scope>
</reference>
<dbReference type="GO" id="GO:0042407">
    <property type="term" value="P:cristae formation"/>
    <property type="evidence" value="ECO:0007669"/>
    <property type="project" value="InterPro"/>
</dbReference>
<reference evidence="7" key="3">
    <citation type="submission" date="2025-09" db="UniProtKB">
        <authorList>
            <consortium name="Ensembl"/>
        </authorList>
    </citation>
    <scope>IDENTIFICATION</scope>
</reference>
<gene>
    <name evidence="7" type="primary">KLHL15</name>
</gene>
<protein>
    <recommendedName>
        <fullName evidence="5">MICOS complex subunit</fullName>
    </recommendedName>
</protein>